<evidence type="ECO:0000256" key="3">
    <source>
        <dbReference type="ARBA" id="ARBA00023082"/>
    </source>
</evidence>
<dbReference type="Proteomes" id="UP000293874">
    <property type="component" value="Unassembled WGS sequence"/>
</dbReference>
<evidence type="ECO:0000313" key="8">
    <source>
        <dbReference type="Proteomes" id="UP000293874"/>
    </source>
</evidence>
<dbReference type="InterPro" id="IPR013249">
    <property type="entry name" value="RNA_pol_sigma70_r4_t2"/>
</dbReference>
<gene>
    <name evidence="7" type="ORF">EV199_4968</name>
</gene>
<feature type="domain" description="RNA polymerase sigma factor 70 region 4 type 2" evidence="6">
    <location>
        <begin position="119"/>
        <end position="167"/>
    </location>
</feature>
<dbReference type="InterPro" id="IPR013324">
    <property type="entry name" value="RNA_pol_sigma_r3/r4-like"/>
</dbReference>
<dbReference type="GO" id="GO:0003677">
    <property type="term" value="F:DNA binding"/>
    <property type="evidence" value="ECO:0007669"/>
    <property type="project" value="InterPro"/>
</dbReference>
<keyword evidence="3" id="KW-0731">Sigma factor</keyword>
<evidence type="ECO:0000256" key="1">
    <source>
        <dbReference type="ARBA" id="ARBA00010641"/>
    </source>
</evidence>
<evidence type="ECO:0000259" key="5">
    <source>
        <dbReference type="Pfam" id="PF04542"/>
    </source>
</evidence>
<dbReference type="NCBIfam" id="TIGR02937">
    <property type="entry name" value="sigma70-ECF"/>
    <property type="match status" value="1"/>
</dbReference>
<proteinExistence type="inferred from homology"/>
<keyword evidence="8" id="KW-1185">Reference proteome</keyword>
<dbReference type="Gene3D" id="1.10.1740.10">
    <property type="match status" value="1"/>
</dbReference>
<name>A0A4Q7MQP5_9BACT</name>
<dbReference type="CDD" id="cd06171">
    <property type="entry name" value="Sigma70_r4"/>
    <property type="match status" value="1"/>
</dbReference>
<dbReference type="InterPro" id="IPR007627">
    <property type="entry name" value="RNA_pol_sigma70_r2"/>
</dbReference>
<sequence length="193" mass="22193">MNTASTYNEKDLLLRIAAGDEQAFGQLLRAYGETVYSQAIAYTKSAEMAEELTQDVFLRVWRNKEKLPDLASFENWLFIIARNLIFDSFRKKIQAPVPATVDTDPLTPALQMEYKESYQLLLNGINKLPEKRQRVFRMSRLEGKTHEQIAEELGINKVTVAQYIVLSLNFLKTYLKENTGNTILVLILLRGWS</sequence>
<protein>
    <submittedName>
        <fullName evidence="7">RNA polymerase sigma-70 factor (ECF subfamily)</fullName>
    </submittedName>
</protein>
<evidence type="ECO:0000313" key="7">
    <source>
        <dbReference type="EMBL" id="RZS69142.1"/>
    </source>
</evidence>
<dbReference type="InterPro" id="IPR039425">
    <property type="entry name" value="RNA_pol_sigma-70-like"/>
</dbReference>
<evidence type="ECO:0000256" key="2">
    <source>
        <dbReference type="ARBA" id="ARBA00023015"/>
    </source>
</evidence>
<dbReference type="AlphaFoldDB" id="A0A4Q7MQP5"/>
<dbReference type="Gene3D" id="1.10.10.10">
    <property type="entry name" value="Winged helix-like DNA-binding domain superfamily/Winged helix DNA-binding domain"/>
    <property type="match status" value="1"/>
</dbReference>
<reference evidence="7 8" key="1">
    <citation type="submission" date="2019-02" db="EMBL/GenBank/DDBJ databases">
        <title>Genomic Encyclopedia of Type Strains, Phase IV (KMG-IV): sequencing the most valuable type-strain genomes for metagenomic binning, comparative biology and taxonomic classification.</title>
        <authorList>
            <person name="Goeker M."/>
        </authorList>
    </citation>
    <scope>NUCLEOTIDE SEQUENCE [LARGE SCALE GENOMIC DNA]</scope>
    <source>
        <strain evidence="7 8">DSM 18116</strain>
    </source>
</reference>
<dbReference type="SUPFAM" id="SSF88659">
    <property type="entry name" value="Sigma3 and sigma4 domains of RNA polymerase sigma factors"/>
    <property type="match status" value="1"/>
</dbReference>
<dbReference type="SUPFAM" id="SSF88946">
    <property type="entry name" value="Sigma2 domain of RNA polymerase sigma factors"/>
    <property type="match status" value="1"/>
</dbReference>
<comment type="similarity">
    <text evidence="1">Belongs to the sigma-70 factor family. ECF subfamily.</text>
</comment>
<dbReference type="GO" id="GO:0016987">
    <property type="term" value="F:sigma factor activity"/>
    <property type="evidence" value="ECO:0007669"/>
    <property type="project" value="UniProtKB-KW"/>
</dbReference>
<dbReference type="Pfam" id="PF04542">
    <property type="entry name" value="Sigma70_r2"/>
    <property type="match status" value="1"/>
</dbReference>
<dbReference type="PANTHER" id="PTHR43133:SF46">
    <property type="entry name" value="RNA POLYMERASE SIGMA-70 FACTOR ECF SUBFAMILY"/>
    <property type="match status" value="1"/>
</dbReference>
<dbReference type="Pfam" id="PF08281">
    <property type="entry name" value="Sigma70_r4_2"/>
    <property type="match status" value="1"/>
</dbReference>
<evidence type="ECO:0000256" key="4">
    <source>
        <dbReference type="ARBA" id="ARBA00023163"/>
    </source>
</evidence>
<accession>A0A4Q7MQP5</accession>
<dbReference type="EMBL" id="SGXA01000003">
    <property type="protein sequence ID" value="RZS69142.1"/>
    <property type="molecule type" value="Genomic_DNA"/>
</dbReference>
<dbReference type="PANTHER" id="PTHR43133">
    <property type="entry name" value="RNA POLYMERASE ECF-TYPE SIGMA FACTO"/>
    <property type="match status" value="1"/>
</dbReference>
<dbReference type="InterPro" id="IPR013325">
    <property type="entry name" value="RNA_pol_sigma_r2"/>
</dbReference>
<keyword evidence="2" id="KW-0805">Transcription regulation</keyword>
<evidence type="ECO:0000259" key="6">
    <source>
        <dbReference type="Pfam" id="PF08281"/>
    </source>
</evidence>
<organism evidence="7 8">
    <name type="scientific">Pseudobacter ginsenosidimutans</name>
    <dbReference type="NCBI Taxonomy" id="661488"/>
    <lineage>
        <taxon>Bacteria</taxon>
        <taxon>Pseudomonadati</taxon>
        <taxon>Bacteroidota</taxon>
        <taxon>Chitinophagia</taxon>
        <taxon>Chitinophagales</taxon>
        <taxon>Chitinophagaceae</taxon>
        <taxon>Pseudobacter</taxon>
    </lineage>
</organism>
<dbReference type="RefSeq" id="WP_165434945.1">
    <property type="nucleotide sequence ID" value="NZ_SGXA01000003.1"/>
</dbReference>
<dbReference type="GO" id="GO:0006352">
    <property type="term" value="P:DNA-templated transcription initiation"/>
    <property type="evidence" value="ECO:0007669"/>
    <property type="project" value="InterPro"/>
</dbReference>
<keyword evidence="4" id="KW-0804">Transcription</keyword>
<dbReference type="InterPro" id="IPR036388">
    <property type="entry name" value="WH-like_DNA-bd_sf"/>
</dbReference>
<comment type="caution">
    <text evidence="7">The sequence shown here is derived from an EMBL/GenBank/DDBJ whole genome shotgun (WGS) entry which is preliminary data.</text>
</comment>
<feature type="domain" description="RNA polymerase sigma-70 region 2" evidence="5">
    <location>
        <begin position="27"/>
        <end position="92"/>
    </location>
</feature>
<dbReference type="InterPro" id="IPR014284">
    <property type="entry name" value="RNA_pol_sigma-70_dom"/>
</dbReference>